<evidence type="ECO:0000313" key="2">
    <source>
        <dbReference type="EMBL" id="CAH1726260.1"/>
    </source>
</evidence>
<name>A0A9P0J502_APHGO</name>
<reference evidence="2" key="1">
    <citation type="submission" date="2022-02" db="EMBL/GenBank/DDBJ databases">
        <authorList>
            <person name="King R."/>
        </authorList>
    </citation>
    <scope>NUCLEOTIDE SEQUENCE</scope>
</reference>
<accession>A0A9P0J502</accession>
<evidence type="ECO:0000313" key="3">
    <source>
        <dbReference type="Proteomes" id="UP001154329"/>
    </source>
</evidence>
<gene>
    <name evidence="2" type="ORF">APHIGO_LOCUS7181</name>
</gene>
<reference evidence="2" key="2">
    <citation type="submission" date="2022-10" db="EMBL/GenBank/DDBJ databases">
        <authorList>
            <consortium name="ENA_rothamsted_submissions"/>
            <consortium name="culmorum"/>
            <person name="King R."/>
        </authorList>
    </citation>
    <scope>NUCLEOTIDE SEQUENCE</scope>
</reference>
<evidence type="ECO:0000256" key="1">
    <source>
        <dbReference type="SAM" id="Phobius"/>
    </source>
</evidence>
<protein>
    <submittedName>
        <fullName evidence="2">Uncharacterized protein</fullName>
    </submittedName>
</protein>
<keyword evidence="1" id="KW-1133">Transmembrane helix</keyword>
<keyword evidence="1" id="KW-0812">Transmembrane</keyword>
<keyword evidence="1" id="KW-0472">Membrane</keyword>
<organism evidence="2 3">
    <name type="scientific">Aphis gossypii</name>
    <name type="common">Cotton aphid</name>
    <dbReference type="NCBI Taxonomy" id="80765"/>
    <lineage>
        <taxon>Eukaryota</taxon>
        <taxon>Metazoa</taxon>
        <taxon>Ecdysozoa</taxon>
        <taxon>Arthropoda</taxon>
        <taxon>Hexapoda</taxon>
        <taxon>Insecta</taxon>
        <taxon>Pterygota</taxon>
        <taxon>Neoptera</taxon>
        <taxon>Paraneoptera</taxon>
        <taxon>Hemiptera</taxon>
        <taxon>Sternorrhyncha</taxon>
        <taxon>Aphidomorpha</taxon>
        <taxon>Aphidoidea</taxon>
        <taxon>Aphididae</taxon>
        <taxon>Aphidini</taxon>
        <taxon>Aphis</taxon>
        <taxon>Aphis</taxon>
    </lineage>
</organism>
<dbReference type="EMBL" id="OU899035">
    <property type="protein sequence ID" value="CAH1726260.1"/>
    <property type="molecule type" value="Genomic_DNA"/>
</dbReference>
<keyword evidence="3" id="KW-1185">Reference proteome</keyword>
<dbReference type="AlphaFoldDB" id="A0A9P0J502"/>
<proteinExistence type="predicted"/>
<dbReference type="Proteomes" id="UP001154329">
    <property type="component" value="Chromosome 2"/>
</dbReference>
<sequence>MKTVVSVVKTAFLRVAPSRFIVGRQCPRTFRYTLTFVPSSSLRCRCILRPIVVHGHIMCFGSRASVRRSYLVHSVNTPTVAYSIFVDCFSLFCTATYASDNTPHRFHVIQNLIILCFFILRIAAIMYIIIILDVIVSVDRSVIVTV</sequence>
<feature type="transmembrane region" description="Helical" evidence="1">
    <location>
        <begin position="111"/>
        <end position="132"/>
    </location>
</feature>